<dbReference type="Proteomes" id="UP000242791">
    <property type="component" value="Unassembled WGS sequence"/>
</dbReference>
<dbReference type="STRING" id="1658174.A0A1J9QHS8"/>
<gene>
    <name evidence="3" type="ORF">ACJ73_00554</name>
</gene>
<feature type="compositionally biased region" description="Basic residues" evidence="2">
    <location>
        <begin position="355"/>
        <end position="364"/>
    </location>
</feature>
<feature type="region of interest" description="Disordered" evidence="2">
    <location>
        <begin position="664"/>
        <end position="697"/>
    </location>
</feature>
<feature type="region of interest" description="Disordered" evidence="2">
    <location>
        <begin position="450"/>
        <end position="474"/>
    </location>
</feature>
<evidence type="ECO:0000313" key="4">
    <source>
        <dbReference type="Proteomes" id="UP000242791"/>
    </source>
</evidence>
<protein>
    <submittedName>
        <fullName evidence="3">Uncharacterized protein</fullName>
    </submittedName>
</protein>
<feature type="coiled-coil region" evidence="1">
    <location>
        <begin position="265"/>
        <end position="292"/>
    </location>
</feature>
<feature type="compositionally biased region" description="Polar residues" evidence="2">
    <location>
        <begin position="391"/>
        <end position="417"/>
    </location>
</feature>
<feature type="region of interest" description="Disordered" evidence="2">
    <location>
        <begin position="763"/>
        <end position="809"/>
    </location>
</feature>
<feature type="region of interest" description="Disordered" evidence="2">
    <location>
        <begin position="355"/>
        <end position="417"/>
    </location>
</feature>
<dbReference type="PANTHER" id="PTHR43941">
    <property type="entry name" value="STRUCTURAL MAINTENANCE OF CHROMOSOMES PROTEIN 2"/>
    <property type="match status" value="1"/>
</dbReference>
<accession>A0A1J9QHS8</accession>
<proteinExistence type="predicted"/>
<evidence type="ECO:0000313" key="3">
    <source>
        <dbReference type="EMBL" id="OJD28048.1"/>
    </source>
</evidence>
<dbReference type="EMBL" id="LGTZ01000039">
    <property type="protein sequence ID" value="OJD28048.1"/>
    <property type="molecule type" value="Genomic_DNA"/>
</dbReference>
<feature type="coiled-coil region" evidence="1">
    <location>
        <begin position="38"/>
        <end position="219"/>
    </location>
</feature>
<keyword evidence="1" id="KW-0175">Coiled coil</keyword>
<evidence type="ECO:0000256" key="1">
    <source>
        <dbReference type="SAM" id="Coils"/>
    </source>
</evidence>
<evidence type="ECO:0000256" key="2">
    <source>
        <dbReference type="SAM" id="MobiDB-lite"/>
    </source>
</evidence>
<feature type="compositionally biased region" description="Polar residues" evidence="2">
    <location>
        <begin position="369"/>
        <end position="384"/>
    </location>
</feature>
<name>A0A1J9QHS8_9EURO</name>
<keyword evidence="4" id="KW-1185">Reference proteome</keyword>
<organism evidence="3 4">
    <name type="scientific">Blastomyces percursus</name>
    <dbReference type="NCBI Taxonomy" id="1658174"/>
    <lineage>
        <taxon>Eukaryota</taxon>
        <taxon>Fungi</taxon>
        <taxon>Dikarya</taxon>
        <taxon>Ascomycota</taxon>
        <taxon>Pezizomycotina</taxon>
        <taxon>Eurotiomycetes</taxon>
        <taxon>Eurotiomycetidae</taxon>
        <taxon>Onygenales</taxon>
        <taxon>Ajellomycetaceae</taxon>
        <taxon>Blastomyces</taxon>
    </lineage>
</organism>
<dbReference type="OrthoDB" id="4088568at2759"/>
<sequence length="809" mass="89139">MDHILHSLHDAGPLRTTPRLHHSSALKCCCGSSQCAYLQHNNAALEDLEKDVETAAQLGQALLQRHESYMTDAEGDRSRLLLEMEQLERDKRQAQAENARVIEENRELLEQLEEMNKLIVESDAQIKSLTDSLESTQLQVKQLSISASRVAQLEWQIVAMEKEQEELQAKLIVTEEDEKSAIQRWRQAECTLRDLQDQLERIEKESKEEQERHVELLARMERRRAVERELDSAAGRLKGAAAASSLGQNKPGVVSNFVRDILQDNANLQMGIVELREMLQNSNEEVQNLREQVLLHQPLTPERNERQSRQKALPLSDELDAKLPPVASQEFHVHHHYHSPIPVVSQRKERVQIPMHRRQRRKRPMISSPLLQSPRISSRMSQTSHRPHGPASSTSTILSQTSVSIPPPSNGRSWSTQVCGSAVAGSLSSSMPSSPQSTYRTSSIFDRVDHGFESSRPTSPESIGFASPSARPYRHRKGSFDVPFRPISGPVELQDTSVALPGDEIQEQNGECFTDENIPHCEPPILEEAENSPTQETIHEEPMKSQPSICSQEPEPAYEPEPELSLHLEYRKVKRASSHDSLLSISGMDIHTLRSRPSQMLSHYSALPVRTPSRITSAGKEVSFTPPVISRTNIIVPTVSLSNGDKSSDSRSLLSSVAAAAAAATDPNATPTQTPPGSLPSNASPLNHPDDVFSSRQTASFSKRVGGWVLGKWGMTPIASARESCSPISSRRSSLASSARPPAPPLISAASSVYASSVSSSTIASTTLGRPAGVNQKGRIPGLRPPAKAPTAIQPKAIDEESLQESLLE</sequence>
<feature type="compositionally biased region" description="Acidic residues" evidence="2">
    <location>
        <begin position="800"/>
        <end position="809"/>
    </location>
</feature>
<dbReference type="VEuPathDB" id="FungiDB:ACJ73_00554"/>
<dbReference type="AlphaFoldDB" id="A0A1J9QHS8"/>
<comment type="caution">
    <text evidence="3">The sequence shown here is derived from an EMBL/GenBank/DDBJ whole genome shotgun (WGS) entry which is preliminary data.</text>
</comment>
<reference evidence="3 4" key="1">
    <citation type="submission" date="2015-08" db="EMBL/GenBank/DDBJ databases">
        <title>Emmonsia species relationships and genome sequence.</title>
        <authorList>
            <person name="Cuomo C.A."/>
            <person name="Schwartz I.S."/>
            <person name="Kenyon C."/>
            <person name="De Hoog G.S."/>
            <person name="Govender N.P."/>
            <person name="Botha A."/>
            <person name="Moreno L."/>
            <person name="De Vries M."/>
            <person name="Munoz J.F."/>
            <person name="Stielow J.B."/>
        </authorList>
    </citation>
    <scope>NUCLEOTIDE SEQUENCE [LARGE SCALE GENOMIC DNA]</scope>
    <source>
        <strain evidence="3 4">EI222</strain>
    </source>
</reference>
<feature type="region of interest" description="Disordered" evidence="2">
    <location>
        <begin position="539"/>
        <end position="559"/>
    </location>
</feature>